<reference evidence="1 2" key="1">
    <citation type="journal article" date="2020" name="Cell">
        <title>Large-Scale Comparative Analyses of Tick Genomes Elucidate Their Genetic Diversity and Vector Capacities.</title>
        <authorList>
            <consortium name="Tick Genome and Microbiome Consortium (TIGMIC)"/>
            <person name="Jia N."/>
            <person name="Wang J."/>
            <person name="Shi W."/>
            <person name="Du L."/>
            <person name="Sun Y."/>
            <person name="Zhan W."/>
            <person name="Jiang J.F."/>
            <person name="Wang Q."/>
            <person name="Zhang B."/>
            <person name="Ji P."/>
            <person name="Bell-Sakyi L."/>
            <person name="Cui X.M."/>
            <person name="Yuan T.T."/>
            <person name="Jiang B.G."/>
            <person name="Yang W.F."/>
            <person name="Lam T.T."/>
            <person name="Chang Q.C."/>
            <person name="Ding S.J."/>
            <person name="Wang X.J."/>
            <person name="Zhu J.G."/>
            <person name="Ruan X.D."/>
            <person name="Zhao L."/>
            <person name="Wei J.T."/>
            <person name="Ye R.Z."/>
            <person name="Que T.C."/>
            <person name="Du C.H."/>
            <person name="Zhou Y.H."/>
            <person name="Cheng J.X."/>
            <person name="Dai P.F."/>
            <person name="Guo W.B."/>
            <person name="Han X.H."/>
            <person name="Huang E.J."/>
            <person name="Li L.F."/>
            <person name="Wei W."/>
            <person name="Gao Y.C."/>
            <person name="Liu J.Z."/>
            <person name="Shao H.Z."/>
            <person name="Wang X."/>
            <person name="Wang C.C."/>
            <person name="Yang T.C."/>
            <person name="Huo Q.B."/>
            <person name="Li W."/>
            <person name="Chen H.Y."/>
            <person name="Chen S.E."/>
            <person name="Zhou L.G."/>
            <person name="Ni X.B."/>
            <person name="Tian J.H."/>
            <person name="Sheng Y."/>
            <person name="Liu T."/>
            <person name="Pan Y.S."/>
            <person name="Xia L.Y."/>
            <person name="Li J."/>
            <person name="Zhao F."/>
            <person name="Cao W.C."/>
        </authorList>
    </citation>
    <scope>NUCLEOTIDE SEQUENCE [LARGE SCALE GENOMIC DNA]</scope>
    <source>
        <strain evidence="1">HaeL-2018</strain>
    </source>
</reference>
<dbReference type="VEuPathDB" id="VectorBase:HLOH_064791"/>
<evidence type="ECO:0000313" key="2">
    <source>
        <dbReference type="Proteomes" id="UP000821853"/>
    </source>
</evidence>
<sequence length="185" mass="21326">MTLRSVFKDVTRVGPASESTLDLVFVDSRLSEYDVSIKEGISGHKVVLVAIKKLLSTKHGKRPTVTCKTFSSADDVSILDYLELSLYSFQEASDVNVLWNQFKDIINHCLHHFVPERVKPIRKYNPWINRDIINLKCKIKRMRKNKASNRSDLRDLSRTLKHKLSAARKNITQKPLTQFMINCPQ</sequence>
<gene>
    <name evidence="1" type="ORF">HPB48_009716</name>
</gene>
<dbReference type="EMBL" id="JABSTR010000005">
    <property type="protein sequence ID" value="KAH9372151.1"/>
    <property type="molecule type" value="Genomic_DNA"/>
</dbReference>
<proteinExistence type="predicted"/>
<evidence type="ECO:0000313" key="1">
    <source>
        <dbReference type="EMBL" id="KAH9372151.1"/>
    </source>
</evidence>
<accession>A0A9J6GB88</accession>
<keyword evidence="2" id="KW-1185">Reference proteome</keyword>
<dbReference type="AlphaFoldDB" id="A0A9J6GB88"/>
<comment type="caution">
    <text evidence="1">The sequence shown here is derived from an EMBL/GenBank/DDBJ whole genome shotgun (WGS) entry which is preliminary data.</text>
</comment>
<organism evidence="1 2">
    <name type="scientific">Haemaphysalis longicornis</name>
    <name type="common">Bush tick</name>
    <dbReference type="NCBI Taxonomy" id="44386"/>
    <lineage>
        <taxon>Eukaryota</taxon>
        <taxon>Metazoa</taxon>
        <taxon>Ecdysozoa</taxon>
        <taxon>Arthropoda</taxon>
        <taxon>Chelicerata</taxon>
        <taxon>Arachnida</taxon>
        <taxon>Acari</taxon>
        <taxon>Parasitiformes</taxon>
        <taxon>Ixodida</taxon>
        <taxon>Ixodoidea</taxon>
        <taxon>Ixodidae</taxon>
        <taxon>Haemaphysalinae</taxon>
        <taxon>Haemaphysalis</taxon>
    </lineage>
</organism>
<protein>
    <submittedName>
        <fullName evidence="1">Uncharacterized protein</fullName>
    </submittedName>
</protein>
<dbReference type="Proteomes" id="UP000821853">
    <property type="component" value="Chromosome 3"/>
</dbReference>
<name>A0A9J6GB88_HAELO</name>